<accession>A0ABP6WZ34</accession>
<dbReference type="SUPFAM" id="SSF53850">
    <property type="entry name" value="Periplasmic binding protein-like II"/>
    <property type="match status" value="1"/>
</dbReference>
<evidence type="ECO:0000256" key="1">
    <source>
        <dbReference type="SAM" id="SignalP"/>
    </source>
</evidence>
<dbReference type="InterPro" id="IPR006059">
    <property type="entry name" value="SBP"/>
</dbReference>
<evidence type="ECO:0000313" key="3">
    <source>
        <dbReference type="Proteomes" id="UP001500767"/>
    </source>
</evidence>
<dbReference type="PROSITE" id="PS51257">
    <property type="entry name" value="PROKAR_LIPOPROTEIN"/>
    <property type="match status" value="1"/>
</dbReference>
<dbReference type="PANTHER" id="PTHR43649:SF14">
    <property type="entry name" value="BLR3389 PROTEIN"/>
    <property type="match status" value="1"/>
</dbReference>
<dbReference type="RefSeq" id="WP_204911817.1">
    <property type="nucleotide sequence ID" value="NZ_BAAAYR010000001.1"/>
</dbReference>
<sequence>MTSTARQPKPGRLRRTAVALIASTAMGALLLTACGGGASTGGSGSAPAVQPPSQAEIDKAMTTPTTLTFWNWVPGVEDQVALFEKKYPAIDVKLENVGNGAPHYAKIRTSVQAGEGAADVAQVEYQYINSFVVTNTLLDLAPYGARDLKPDYSDWVWNQVSRGDAVYAVPGDAGPMGNLYREDILTKAGVTEPPKTWADYAKAAEKVRATGKYISDFPSNNPGQLIGLLWQSGAKPFSYDGGKKVGIDLTDPKTTAVLKYWQDLIDRDLVSVDADFNDQWYQGLSTGKYAGWITAAWGPVYLQGTAKNTSGKWRAAPLPQWTEGANVSGNWGGSTAAVLKTTKNPIVAYEFAKFINHDQTSALVAANKLFLFPTLKSVLTDPAFVDGKSEFYGDQKVNALFADVTNTVDTTFDWLPYTDYAYSSYNETLGKAIGDKGDLVAAAAAWQEQLVTYGKDQGFEVN</sequence>
<name>A0ABP6WZ34_9ACTN</name>
<feature type="chain" id="PRO_5046499477" evidence="1">
    <location>
        <begin position="28"/>
        <end position="462"/>
    </location>
</feature>
<dbReference type="Gene3D" id="3.40.190.10">
    <property type="entry name" value="Periplasmic binding protein-like II"/>
    <property type="match status" value="3"/>
</dbReference>
<dbReference type="Pfam" id="PF01547">
    <property type="entry name" value="SBP_bac_1"/>
    <property type="match status" value="1"/>
</dbReference>
<dbReference type="Proteomes" id="UP001500767">
    <property type="component" value="Unassembled WGS sequence"/>
</dbReference>
<keyword evidence="3" id="KW-1185">Reference proteome</keyword>
<reference evidence="3" key="1">
    <citation type="journal article" date="2019" name="Int. J. Syst. Evol. Microbiol.">
        <title>The Global Catalogue of Microorganisms (GCM) 10K type strain sequencing project: providing services to taxonomists for standard genome sequencing and annotation.</title>
        <authorList>
            <consortium name="The Broad Institute Genomics Platform"/>
            <consortium name="The Broad Institute Genome Sequencing Center for Infectious Disease"/>
            <person name="Wu L."/>
            <person name="Ma J."/>
        </authorList>
    </citation>
    <scope>NUCLEOTIDE SEQUENCE [LARGE SCALE GENOMIC DNA]</scope>
    <source>
        <strain evidence="3">JCM 16540</strain>
    </source>
</reference>
<dbReference type="PANTHER" id="PTHR43649">
    <property type="entry name" value="ARABINOSE-BINDING PROTEIN-RELATED"/>
    <property type="match status" value="1"/>
</dbReference>
<protein>
    <submittedName>
        <fullName evidence="2">Sugar ABC transporter substrate-binding protein</fullName>
    </submittedName>
</protein>
<comment type="caution">
    <text evidence="2">The sequence shown here is derived from an EMBL/GenBank/DDBJ whole genome shotgun (WGS) entry which is preliminary data.</text>
</comment>
<dbReference type="EMBL" id="BAAAYR010000001">
    <property type="protein sequence ID" value="GAA3558078.1"/>
    <property type="molecule type" value="Genomic_DNA"/>
</dbReference>
<organism evidence="2 3">
    <name type="scientific">Microlunatus spumicola</name>
    <dbReference type="NCBI Taxonomy" id="81499"/>
    <lineage>
        <taxon>Bacteria</taxon>
        <taxon>Bacillati</taxon>
        <taxon>Actinomycetota</taxon>
        <taxon>Actinomycetes</taxon>
        <taxon>Propionibacteriales</taxon>
        <taxon>Propionibacteriaceae</taxon>
        <taxon>Microlunatus</taxon>
    </lineage>
</organism>
<dbReference type="InterPro" id="IPR050490">
    <property type="entry name" value="Bact_solute-bd_prot1"/>
</dbReference>
<feature type="signal peptide" evidence="1">
    <location>
        <begin position="1"/>
        <end position="27"/>
    </location>
</feature>
<gene>
    <name evidence="2" type="ORF">GCM10022197_11750</name>
</gene>
<proteinExistence type="predicted"/>
<evidence type="ECO:0000313" key="2">
    <source>
        <dbReference type="EMBL" id="GAA3558078.1"/>
    </source>
</evidence>
<keyword evidence="1" id="KW-0732">Signal</keyword>